<dbReference type="InterPro" id="IPR050500">
    <property type="entry name" value="Phos_Acetyltrans/Butyryltrans"/>
</dbReference>
<keyword evidence="8" id="KW-1185">Reference proteome</keyword>
<dbReference type="RefSeq" id="WP_047131016.1">
    <property type="nucleotide sequence ID" value="NZ_CP015114.1"/>
</dbReference>
<evidence type="ECO:0000313" key="7">
    <source>
        <dbReference type="Proteomes" id="UP000293854"/>
    </source>
</evidence>
<dbReference type="Gene3D" id="3.40.718.10">
    <property type="entry name" value="Isopropylmalate Dehydrogenase"/>
    <property type="match status" value="1"/>
</dbReference>
<organism evidence="6 7">
    <name type="scientific">Staphylococcus condimenti</name>
    <dbReference type="NCBI Taxonomy" id="70255"/>
    <lineage>
        <taxon>Bacteria</taxon>
        <taxon>Bacillati</taxon>
        <taxon>Bacillota</taxon>
        <taxon>Bacilli</taxon>
        <taxon>Bacillales</taxon>
        <taxon>Staphylococcaceae</taxon>
        <taxon>Staphylococcus</taxon>
    </lineage>
</organism>
<name>A0A143P882_9STAP</name>
<dbReference type="Proteomes" id="UP000293854">
    <property type="component" value="Unassembled WGS sequence"/>
</dbReference>
<protein>
    <submittedName>
        <fullName evidence="6">Phosphate butyryltransferase</fullName>
    </submittedName>
</protein>
<dbReference type="PIRSF" id="PIRSF000428">
    <property type="entry name" value="P_Ac_trans"/>
    <property type="match status" value="1"/>
</dbReference>
<dbReference type="UniPathway" id="UPA00340">
    <property type="reaction ID" value="UER00459"/>
</dbReference>
<gene>
    <name evidence="6" type="ORF">EIG99_12600</name>
    <name evidence="5" type="ORF">I6J05_03955</name>
</gene>
<evidence type="ECO:0000313" key="6">
    <source>
        <dbReference type="EMBL" id="RZI00052.1"/>
    </source>
</evidence>
<evidence type="ECO:0000259" key="4">
    <source>
        <dbReference type="Pfam" id="PF01515"/>
    </source>
</evidence>
<dbReference type="GO" id="GO:0016746">
    <property type="term" value="F:acyltransferase activity"/>
    <property type="evidence" value="ECO:0007669"/>
    <property type="project" value="UniProtKB-KW"/>
</dbReference>
<accession>A0A143P882</accession>
<dbReference type="GeneID" id="93726572"/>
<reference evidence="5 8" key="2">
    <citation type="submission" date="2021-01" db="EMBL/GenBank/DDBJ databases">
        <title>FDA dAtabase for Regulatory Grade micrObial Sequences (FDA-ARGOS): Supporting development and validation of Infectious Disease Dx tests.</title>
        <authorList>
            <person name="Sproer C."/>
            <person name="Gronow S."/>
            <person name="Severitt S."/>
            <person name="Schroder I."/>
            <person name="Tallon L."/>
            <person name="Sadzewicz L."/>
            <person name="Zhao X."/>
            <person name="Boylan J."/>
            <person name="Ott S."/>
            <person name="Bowen H."/>
            <person name="Vavikolanu K."/>
            <person name="Mehta A."/>
            <person name="Aluvathingal J."/>
            <person name="Nadendla S."/>
            <person name="Lowell S."/>
            <person name="Myers T."/>
            <person name="Yan Y."/>
            <person name="Sichtig H."/>
        </authorList>
    </citation>
    <scope>NUCLEOTIDE SEQUENCE [LARGE SCALE GENOMIC DNA]</scope>
    <source>
        <strain evidence="5 8">FDAARGOS_1148</strain>
    </source>
</reference>
<dbReference type="Pfam" id="PF01515">
    <property type="entry name" value="PTA_PTB"/>
    <property type="match status" value="1"/>
</dbReference>
<dbReference type="PANTHER" id="PTHR43356">
    <property type="entry name" value="PHOSPHATE ACETYLTRANSFERASE"/>
    <property type="match status" value="1"/>
</dbReference>
<comment type="similarity">
    <text evidence="1">Belongs to the phosphate acetyltransferase and butyryltransferase family.</text>
</comment>
<evidence type="ECO:0000256" key="1">
    <source>
        <dbReference type="ARBA" id="ARBA00005656"/>
    </source>
</evidence>
<evidence type="ECO:0000313" key="8">
    <source>
        <dbReference type="Proteomes" id="UP000595942"/>
    </source>
</evidence>
<reference evidence="6 7" key="1">
    <citation type="submission" date="2018-11" db="EMBL/GenBank/DDBJ databases">
        <title>Genomic profiling of Staphylococcus species from a Poultry farm system in KwaZulu-Natal, South Africa.</title>
        <authorList>
            <person name="Amoako D.G."/>
            <person name="Somboro A.M."/>
            <person name="Abia A.L.K."/>
            <person name="Bester L.A."/>
            <person name="Essack S.Y."/>
        </authorList>
    </citation>
    <scope>NUCLEOTIDE SEQUENCE [LARGE SCALE GENOMIC DNA]</scope>
    <source>
        <strain evidence="6 7">SA11</strain>
    </source>
</reference>
<dbReference type="GO" id="GO:0006085">
    <property type="term" value="P:acetyl-CoA biosynthetic process"/>
    <property type="evidence" value="ECO:0007669"/>
    <property type="project" value="UniProtKB-UniPathway"/>
</dbReference>
<dbReference type="Proteomes" id="UP000595942">
    <property type="component" value="Chromosome"/>
</dbReference>
<dbReference type="PANTHER" id="PTHR43356:SF2">
    <property type="entry name" value="PHOSPHATE ACETYLTRANSFERASE"/>
    <property type="match status" value="1"/>
</dbReference>
<feature type="domain" description="Phosphate acetyl/butaryl transferase" evidence="4">
    <location>
        <begin position="86"/>
        <end position="291"/>
    </location>
</feature>
<dbReference type="KEGG" id="scv:A4G25_01760"/>
<dbReference type="EMBL" id="CP068073">
    <property type="protein sequence ID" value="QQS83483.1"/>
    <property type="molecule type" value="Genomic_DNA"/>
</dbReference>
<dbReference type="AlphaFoldDB" id="A0A143P882"/>
<dbReference type="EMBL" id="RQTE01000354">
    <property type="protein sequence ID" value="RZI00052.1"/>
    <property type="molecule type" value="Genomic_DNA"/>
</dbReference>
<evidence type="ECO:0000256" key="3">
    <source>
        <dbReference type="ARBA" id="ARBA00023315"/>
    </source>
</evidence>
<evidence type="ECO:0000313" key="5">
    <source>
        <dbReference type="EMBL" id="QQS83483.1"/>
    </source>
</evidence>
<proteinExistence type="inferred from homology"/>
<evidence type="ECO:0000256" key="2">
    <source>
        <dbReference type="ARBA" id="ARBA00022679"/>
    </source>
</evidence>
<keyword evidence="3" id="KW-0012">Acyltransferase</keyword>
<sequence length="296" mass="32921">MQFQTLVSDSKSLSGNIGVLFADDELIISAVIEILKQTNTHVTLYGIKDPTELIRSFNIDGDFLNRIHLRTYKEKEMVYHKCAADLKDSTINVLMKGNVSSAEILSFILQHKSFIDENNFLNHIACFEIPSYHKMLMISDVALNISPSIDDRIKMINNIERFSKNIGYSHLNIGLLSSVEKPTSKIPSSIDAVEISMHFSNDTFVNVEGPFAFDNAIDKESAIEKGIESEIAGDLDALIVPYLDVGNTLYKSLTYFAHAKVASLILGTTFPVILTSRADTKENKVNSAILALRTLL</sequence>
<dbReference type="SUPFAM" id="SSF53659">
    <property type="entry name" value="Isocitrate/Isopropylmalate dehydrogenase-like"/>
    <property type="match status" value="1"/>
</dbReference>
<dbReference type="InterPro" id="IPR012147">
    <property type="entry name" value="P_Ac_Bu_trans"/>
</dbReference>
<dbReference type="OrthoDB" id="9774179at2"/>
<dbReference type="InterPro" id="IPR002505">
    <property type="entry name" value="PTA_PTB"/>
</dbReference>
<keyword evidence="2 6" id="KW-0808">Transferase</keyword>